<dbReference type="PANTHER" id="PTHR45615:SF80">
    <property type="entry name" value="GRIP DOMAIN-CONTAINING PROTEIN"/>
    <property type="match status" value="1"/>
</dbReference>
<feature type="coiled-coil region" evidence="1">
    <location>
        <begin position="159"/>
        <end position="236"/>
    </location>
</feature>
<gene>
    <name evidence="3" type="ORF">P280DRAFT_468295</name>
</gene>
<feature type="coiled-coil region" evidence="1">
    <location>
        <begin position="595"/>
        <end position="791"/>
    </location>
</feature>
<organism evidence="3 4">
    <name type="scientific">Massarina eburnea CBS 473.64</name>
    <dbReference type="NCBI Taxonomy" id="1395130"/>
    <lineage>
        <taxon>Eukaryota</taxon>
        <taxon>Fungi</taxon>
        <taxon>Dikarya</taxon>
        <taxon>Ascomycota</taxon>
        <taxon>Pezizomycotina</taxon>
        <taxon>Dothideomycetes</taxon>
        <taxon>Pleosporomycetidae</taxon>
        <taxon>Pleosporales</taxon>
        <taxon>Massarineae</taxon>
        <taxon>Massarinaceae</taxon>
        <taxon>Massarina</taxon>
    </lineage>
</organism>
<feature type="compositionally biased region" description="Acidic residues" evidence="2">
    <location>
        <begin position="1079"/>
        <end position="1100"/>
    </location>
</feature>
<name>A0A6A6S366_9PLEO</name>
<evidence type="ECO:0000313" key="4">
    <source>
        <dbReference type="Proteomes" id="UP000799753"/>
    </source>
</evidence>
<feature type="coiled-coil region" evidence="1">
    <location>
        <begin position="821"/>
        <end position="894"/>
    </location>
</feature>
<dbReference type="EMBL" id="MU006782">
    <property type="protein sequence ID" value="KAF2641747.1"/>
    <property type="molecule type" value="Genomic_DNA"/>
</dbReference>
<reference evidence="3" key="1">
    <citation type="journal article" date="2020" name="Stud. Mycol.">
        <title>101 Dothideomycetes genomes: a test case for predicting lifestyles and emergence of pathogens.</title>
        <authorList>
            <person name="Haridas S."/>
            <person name="Albert R."/>
            <person name="Binder M."/>
            <person name="Bloem J."/>
            <person name="Labutti K."/>
            <person name="Salamov A."/>
            <person name="Andreopoulos B."/>
            <person name="Baker S."/>
            <person name="Barry K."/>
            <person name="Bills G."/>
            <person name="Bluhm B."/>
            <person name="Cannon C."/>
            <person name="Castanera R."/>
            <person name="Culley D."/>
            <person name="Daum C."/>
            <person name="Ezra D."/>
            <person name="Gonzalez J."/>
            <person name="Henrissat B."/>
            <person name="Kuo A."/>
            <person name="Liang C."/>
            <person name="Lipzen A."/>
            <person name="Lutzoni F."/>
            <person name="Magnuson J."/>
            <person name="Mondo S."/>
            <person name="Nolan M."/>
            <person name="Ohm R."/>
            <person name="Pangilinan J."/>
            <person name="Park H.-J."/>
            <person name="Ramirez L."/>
            <person name="Alfaro M."/>
            <person name="Sun H."/>
            <person name="Tritt A."/>
            <person name="Yoshinaga Y."/>
            <person name="Zwiers L.-H."/>
            <person name="Turgeon B."/>
            <person name="Goodwin S."/>
            <person name="Spatafora J."/>
            <person name="Crous P."/>
            <person name="Grigoriev I."/>
        </authorList>
    </citation>
    <scope>NUCLEOTIDE SEQUENCE</scope>
    <source>
        <strain evidence="3">CBS 473.64</strain>
    </source>
</reference>
<dbReference type="Gene3D" id="1.10.287.1490">
    <property type="match status" value="1"/>
</dbReference>
<feature type="compositionally biased region" description="Basic and acidic residues" evidence="2">
    <location>
        <begin position="123"/>
        <end position="136"/>
    </location>
</feature>
<feature type="region of interest" description="Disordered" evidence="2">
    <location>
        <begin position="1"/>
        <end position="136"/>
    </location>
</feature>
<evidence type="ECO:0000313" key="3">
    <source>
        <dbReference type="EMBL" id="KAF2641747.1"/>
    </source>
</evidence>
<evidence type="ECO:0000256" key="2">
    <source>
        <dbReference type="SAM" id="MobiDB-lite"/>
    </source>
</evidence>
<keyword evidence="4" id="KW-1185">Reference proteome</keyword>
<proteinExistence type="predicted"/>
<feature type="coiled-coil region" evidence="1">
    <location>
        <begin position="966"/>
        <end position="1014"/>
    </location>
</feature>
<feature type="region of interest" description="Disordered" evidence="2">
    <location>
        <begin position="237"/>
        <end position="263"/>
    </location>
</feature>
<keyword evidence="1" id="KW-0175">Coiled coil</keyword>
<feature type="region of interest" description="Disordered" evidence="2">
    <location>
        <begin position="1072"/>
        <end position="1100"/>
    </location>
</feature>
<protein>
    <submittedName>
        <fullName evidence="3">Uncharacterized protein</fullName>
    </submittedName>
</protein>
<feature type="coiled-coil region" evidence="1">
    <location>
        <begin position="454"/>
        <end position="551"/>
    </location>
</feature>
<accession>A0A6A6S366</accession>
<feature type="compositionally biased region" description="Acidic residues" evidence="2">
    <location>
        <begin position="254"/>
        <end position="263"/>
    </location>
</feature>
<dbReference type="Proteomes" id="UP000799753">
    <property type="component" value="Unassembled WGS sequence"/>
</dbReference>
<sequence>MARISGLASDHHPQGPGDAPRRKKGKRAASPTGDTSSGVKRKRVHIDDHDNNNNDVKSSGAASRADTIIHVTSDRRHSEPPATVPLDEHDSQTTPPPLAGRNPRGRPSNARRARMSVPAQLHHHADEEHETGDNRELQFAPLKAIIGGRYQRRLRRSHLSQEVNTIEQHEKEDKKLRKAYTKLKAQLDDKDGMIQHLERQLQARELGTIDMSEDRAKELEQELDQAREEIADLRRSSLYTGASHGPSEFGAGLEYDDDDDDANDGLVLVDPNDEDGPASVEAEPLPNGEFAARALALSQDVTFDSLSSIAHTQYDVLVDPSHVDPATVPDRVSDKAKRRYEGEIERLVKSLAESQGALRVIALELQNINVVAPGASADAIIDTLRRDFETLREEIHNLHPGSTDGLTNSELLHKTPILMEGALAELRSKTLLADKYYRNEQTLRRQWEHVIDLLSRTEENTEKLEQDVRDLHDANEAKQAALVDLQERVDTMNGQLDDQDADMIIKTTEINGLHDEVQDKEATLARLRASLDTYRDDLETLTTTTTRLEEEHRETIAAMEDEHADVVAQLEERLSEEVEGRTVAENDALDKGDYIEELQRSVDRMEGEFDVIKQELDHLRARLAEEAELRQTTEDERDQQADLGYDRAVKIENLEETIRDLEHELAETKAYLDAERSQRQETEEALDTANDEIKKLDDQLRNAGIQANELRSKLFDNQQQKAQMAAELEVLAEEQQAESSALLDEEIQNRHYAEQEVANLKDAVVQLQNEIDTLESDMDDMTNARAQLEKDRDDNVTTLNDQFALLKQKYAALESSSSSTITTLQANITDLTNQVNHQSQEIERIADEANENDRALRDELADKNQQITELTANLSQADNEMDQFKRANKSLSERVEEGAVEILRITDSNAQETASLHDKIALQKSTIDEREKSLQSSRIEHENILAEKNGEIEELRMITDARASHIVDLETQIEQLKEAFLAAEADTRATIDTLTETQRQLQAQNETLADAIKKRNADAVKAVQAMKVKGLEVKTKGVDLRKVADGKISKVSEKVKVGKKGKGRKVISERKWRDSGFGMDEEEENEALGMAEVEEEGLFA</sequence>
<dbReference type="OrthoDB" id="3532430at2759"/>
<dbReference type="AlphaFoldDB" id="A0A6A6S366"/>
<dbReference type="PANTHER" id="PTHR45615">
    <property type="entry name" value="MYOSIN HEAVY CHAIN, NON-MUSCLE"/>
    <property type="match status" value="1"/>
</dbReference>
<evidence type="ECO:0000256" key="1">
    <source>
        <dbReference type="SAM" id="Coils"/>
    </source>
</evidence>